<proteinExistence type="predicted"/>
<gene>
    <name evidence="1" type="ORF">GBAR_LOCUS13793</name>
</gene>
<keyword evidence="2" id="KW-1185">Reference proteome</keyword>
<dbReference type="Proteomes" id="UP001174909">
    <property type="component" value="Unassembled WGS sequence"/>
</dbReference>
<comment type="caution">
    <text evidence="1">The sequence shown here is derived from an EMBL/GenBank/DDBJ whole genome shotgun (WGS) entry which is preliminary data.</text>
</comment>
<evidence type="ECO:0000313" key="2">
    <source>
        <dbReference type="Proteomes" id="UP001174909"/>
    </source>
</evidence>
<dbReference type="EMBL" id="CASHTH010002023">
    <property type="protein sequence ID" value="CAI8023649.1"/>
    <property type="molecule type" value="Genomic_DNA"/>
</dbReference>
<accession>A0AA35WKF0</accession>
<name>A0AA35WKF0_GEOBA</name>
<dbReference type="AlphaFoldDB" id="A0AA35WKF0"/>
<organism evidence="1 2">
    <name type="scientific">Geodia barretti</name>
    <name type="common">Barrett's horny sponge</name>
    <dbReference type="NCBI Taxonomy" id="519541"/>
    <lineage>
        <taxon>Eukaryota</taxon>
        <taxon>Metazoa</taxon>
        <taxon>Porifera</taxon>
        <taxon>Demospongiae</taxon>
        <taxon>Heteroscleromorpha</taxon>
        <taxon>Tetractinellida</taxon>
        <taxon>Astrophorina</taxon>
        <taxon>Geodiidae</taxon>
        <taxon>Geodia</taxon>
    </lineage>
</organism>
<evidence type="ECO:0000313" key="1">
    <source>
        <dbReference type="EMBL" id="CAI8023649.1"/>
    </source>
</evidence>
<protein>
    <submittedName>
        <fullName evidence="1">Uncharacterized protein</fullName>
    </submittedName>
</protein>
<sequence length="115" mass="12774">MTSLTVPQDLGEITPAWLTTALHGKAASSRAVVTGYSAEPIAEGKGFMNQVVRLRLHYDDDPLDLPRTIIAKLPSADPALRMFSNRLGQDRREVRFYQEVAADAHRKPRTVTTVE</sequence>
<reference evidence="1" key="1">
    <citation type="submission" date="2023-03" db="EMBL/GenBank/DDBJ databases">
        <authorList>
            <person name="Steffen K."/>
            <person name="Cardenas P."/>
        </authorList>
    </citation>
    <scope>NUCLEOTIDE SEQUENCE</scope>
</reference>